<keyword evidence="6" id="KW-0804">Transcription</keyword>
<evidence type="ECO:0000256" key="9">
    <source>
        <dbReference type="ARBA" id="ARBA00081863"/>
    </source>
</evidence>
<feature type="domain" description="TFIIF beta subunit HTH" evidence="11">
    <location>
        <begin position="289"/>
        <end position="353"/>
    </location>
</feature>
<evidence type="ECO:0000313" key="14">
    <source>
        <dbReference type="Proteomes" id="UP000268321"/>
    </source>
</evidence>
<dbReference type="GO" id="GO:0005674">
    <property type="term" value="C:transcription factor TFIIF complex"/>
    <property type="evidence" value="ECO:0007669"/>
    <property type="project" value="InterPro"/>
</dbReference>
<evidence type="ECO:0000259" key="12">
    <source>
        <dbReference type="Pfam" id="PF17683"/>
    </source>
</evidence>
<dbReference type="PANTHER" id="PTHR10445:SF0">
    <property type="entry name" value="GENERAL TRANSCRIPTION FACTOR IIF SUBUNIT 2"/>
    <property type="match status" value="1"/>
</dbReference>
<dbReference type="InterPro" id="IPR011039">
    <property type="entry name" value="TFIIF_interaction"/>
</dbReference>
<keyword evidence="14" id="KW-1185">Reference proteome</keyword>
<name>A0A4P9ZEW2_9ASCO</name>
<gene>
    <name evidence="13" type="ORF">METBISCDRAFT_14360</name>
</gene>
<comment type="subcellular location">
    <subcellularLocation>
        <location evidence="1">Nucleus</location>
    </subcellularLocation>
</comment>
<dbReference type="Pfam" id="PF02270">
    <property type="entry name" value="TFIIF_beta"/>
    <property type="match status" value="1"/>
</dbReference>
<proteinExistence type="inferred from homology"/>
<evidence type="ECO:0000256" key="5">
    <source>
        <dbReference type="ARBA" id="ARBA00023125"/>
    </source>
</evidence>
<sequence>MSTKSPVKKASKKGLSGPVKAENSDLTGASDVKKEEDGDPSLLSDPEEYLEENESLDMNLTHGNRKVWLVKLPRYLAEKWTNRDNLNGEELGKVMIRQNQSAATGKKKLEVKLVLNDAAQNMEDVPKEYNLSILSTQVKSTFVFSEENLARFKQEFTEMGEMPHQPALPDLHKDQEEEYRNDRYYRVHKNGSDDRKAVPFIKTIPKKTKLVGKIVHDCQVIPLKDDAKYSQVLVRRQNISMGKERPKVTFLTDIPGVVQSQAGPSLTGKSTSMFFKSTVAKNKADGRAIRMPKKDLLDLLFRLFEEYEYWSIKGLKEKTRQPETYLKESLESIATLIKKGPYTAKYMLKPEYRRLRDAERAARLGLDSKEADNEVKEEEDVEMEDVI</sequence>
<evidence type="ECO:0000256" key="4">
    <source>
        <dbReference type="ARBA" id="ARBA00023015"/>
    </source>
</evidence>
<dbReference type="InterPro" id="IPR003196">
    <property type="entry name" value="TFIIF_beta"/>
</dbReference>
<evidence type="ECO:0000256" key="10">
    <source>
        <dbReference type="SAM" id="MobiDB-lite"/>
    </source>
</evidence>
<dbReference type="SUPFAM" id="SSF50916">
    <property type="entry name" value="Rap30/74 interaction domains"/>
    <property type="match status" value="1"/>
</dbReference>
<feature type="domain" description="TFIIF beta subunit N-terminal" evidence="12">
    <location>
        <begin position="64"/>
        <end position="222"/>
    </location>
</feature>
<dbReference type="Gene3D" id="1.10.10.10">
    <property type="entry name" value="Winged helix-like DNA-binding domain superfamily/Winged helix DNA-binding domain"/>
    <property type="match status" value="1"/>
</dbReference>
<keyword evidence="5" id="KW-0238">DNA-binding</keyword>
<dbReference type="SUPFAM" id="SSF46785">
    <property type="entry name" value="Winged helix' DNA-binding domain"/>
    <property type="match status" value="1"/>
</dbReference>
<dbReference type="FunFam" id="1.10.10.10:FF:000035">
    <property type="entry name" value="General transcription factor IIF subunit 2"/>
    <property type="match status" value="1"/>
</dbReference>
<dbReference type="EMBL" id="ML004443">
    <property type="protein sequence ID" value="RKP31348.1"/>
    <property type="molecule type" value="Genomic_DNA"/>
</dbReference>
<feature type="region of interest" description="Disordered" evidence="10">
    <location>
        <begin position="1"/>
        <end position="45"/>
    </location>
</feature>
<dbReference type="Pfam" id="PF17683">
    <property type="entry name" value="TFIIF_beta_N"/>
    <property type="match status" value="1"/>
</dbReference>
<dbReference type="AlphaFoldDB" id="A0A4P9ZEW2"/>
<evidence type="ECO:0000256" key="1">
    <source>
        <dbReference type="ARBA" id="ARBA00004123"/>
    </source>
</evidence>
<keyword evidence="7" id="KW-0539">Nucleus</keyword>
<feature type="region of interest" description="Disordered" evidence="10">
    <location>
        <begin position="366"/>
        <end position="387"/>
    </location>
</feature>
<dbReference type="Proteomes" id="UP000268321">
    <property type="component" value="Unassembled WGS sequence"/>
</dbReference>
<dbReference type="PANTHER" id="PTHR10445">
    <property type="entry name" value="GENERAL TRANSCRIPTION FACTOR IIF SUBUNIT 2"/>
    <property type="match status" value="1"/>
</dbReference>
<feature type="compositionally biased region" description="Acidic residues" evidence="10">
    <location>
        <begin position="375"/>
        <end position="387"/>
    </location>
</feature>
<evidence type="ECO:0000256" key="6">
    <source>
        <dbReference type="ARBA" id="ARBA00023163"/>
    </source>
</evidence>
<dbReference type="InterPro" id="IPR036388">
    <property type="entry name" value="WH-like_DNA-bd_sf"/>
</dbReference>
<keyword evidence="4" id="KW-0805">Transcription regulation</keyword>
<dbReference type="GO" id="GO:0006367">
    <property type="term" value="P:transcription initiation at RNA polymerase II promoter"/>
    <property type="evidence" value="ECO:0007669"/>
    <property type="project" value="InterPro"/>
</dbReference>
<evidence type="ECO:0000256" key="8">
    <source>
        <dbReference type="ARBA" id="ARBA00081473"/>
    </source>
</evidence>
<feature type="compositionally biased region" description="Basic residues" evidence="10">
    <location>
        <begin position="1"/>
        <end position="12"/>
    </location>
</feature>
<dbReference type="CDD" id="cd07980">
    <property type="entry name" value="TFIIF_beta"/>
    <property type="match status" value="1"/>
</dbReference>
<evidence type="ECO:0000256" key="3">
    <source>
        <dbReference type="ARBA" id="ARBA00021453"/>
    </source>
</evidence>
<reference evidence="14" key="1">
    <citation type="journal article" date="2018" name="Nat. Microbiol.">
        <title>Leveraging single-cell genomics to expand the fungal tree of life.</title>
        <authorList>
            <person name="Ahrendt S.R."/>
            <person name="Quandt C.A."/>
            <person name="Ciobanu D."/>
            <person name="Clum A."/>
            <person name="Salamov A."/>
            <person name="Andreopoulos B."/>
            <person name="Cheng J.F."/>
            <person name="Woyke T."/>
            <person name="Pelin A."/>
            <person name="Henrissat B."/>
            <person name="Reynolds N.K."/>
            <person name="Benny G.L."/>
            <person name="Smith M.E."/>
            <person name="James T.Y."/>
            <person name="Grigoriev I.V."/>
        </authorList>
    </citation>
    <scope>NUCLEOTIDE SEQUENCE [LARGE SCALE GENOMIC DNA]</scope>
    <source>
        <strain evidence="14">Baker2002</strain>
    </source>
</reference>
<evidence type="ECO:0000259" key="11">
    <source>
        <dbReference type="Pfam" id="PF02270"/>
    </source>
</evidence>
<protein>
    <recommendedName>
        <fullName evidence="3">Transcription initiation factor IIF subunit beta</fullName>
    </recommendedName>
    <alternativeName>
        <fullName evidence="9">TFIIF medium subunit</fullName>
    </alternativeName>
    <alternativeName>
        <fullName evidence="8">TFIIF-beta</fullName>
    </alternativeName>
</protein>
<dbReference type="OrthoDB" id="26094at2759"/>
<evidence type="ECO:0000313" key="13">
    <source>
        <dbReference type="EMBL" id="RKP31348.1"/>
    </source>
</evidence>
<evidence type="ECO:0000256" key="7">
    <source>
        <dbReference type="ARBA" id="ARBA00023242"/>
    </source>
</evidence>
<dbReference type="InterPro" id="IPR036390">
    <property type="entry name" value="WH_DNA-bd_sf"/>
</dbReference>
<evidence type="ECO:0000256" key="2">
    <source>
        <dbReference type="ARBA" id="ARBA00009543"/>
    </source>
</evidence>
<dbReference type="InterPro" id="IPR040450">
    <property type="entry name" value="TFIIF_beta_HTH"/>
</dbReference>
<comment type="similarity">
    <text evidence="2">Belongs to the TFIIF beta subunit family.</text>
</comment>
<dbReference type="GO" id="GO:0003677">
    <property type="term" value="F:DNA binding"/>
    <property type="evidence" value="ECO:0007669"/>
    <property type="project" value="UniProtKB-KW"/>
</dbReference>
<dbReference type="InterPro" id="IPR040504">
    <property type="entry name" value="TFIIF_beta_N"/>
</dbReference>
<organism evidence="13 14">
    <name type="scientific">Metschnikowia bicuspidata</name>
    <dbReference type="NCBI Taxonomy" id="27322"/>
    <lineage>
        <taxon>Eukaryota</taxon>
        <taxon>Fungi</taxon>
        <taxon>Dikarya</taxon>
        <taxon>Ascomycota</taxon>
        <taxon>Saccharomycotina</taxon>
        <taxon>Pichiomycetes</taxon>
        <taxon>Metschnikowiaceae</taxon>
        <taxon>Metschnikowia</taxon>
    </lineage>
</organism>
<accession>A0A4P9ZEW2</accession>